<reference evidence="5 6" key="1">
    <citation type="submission" date="2021-06" db="EMBL/GenBank/DDBJ databases">
        <title>Gemonas diversity in paddy soil.</title>
        <authorList>
            <person name="Liu G."/>
        </authorList>
    </citation>
    <scope>NUCLEOTIDE SEQUENCE [LARGE SCALE GENOMIC DNA]</scope>
    <source>
        <strain evidence="5 6">RG10</strain>
    </source>
</reference>
<keyword evidence="3" id="KW-0175">Coiled coil</keyword>
<evidence type="ECO:0000313" key="5">
    <source>
        <dbReference type="EMBL" id="QWV92986.1"/>
    </source>
</evidence>
<dbReference type="InterPro" id="IPR005467">
    <property type="entry name" value="His_kinase_dom"/>
</dbReference>
<evidence type="ECO:0000256" key="1">
    <source>
        <dbReference type="ARBA" id="ARBA00000085"/>
    </source>
</evidence>
<dbReference type="RefSeq" id="WP_216799742.1">
    <property type="nucleotide sequence ID" value="NZ_CP076723.1"/>
</dbReference>
<protein>
    <recommendedName>
        <fullName evidence="2">histidine kinase</fullName>
        <ecNumber evidence="2">2.7.13.3</ecNumber>
    </recommendedName>
</protein>
<dbReference type="InterPro" id="IPR003661">
    <property type="entry name" value="HisK_dim/P_dom"/>
</dbReference>
<comment type="catalytic activity">
    <reaction evidence="1">
        <text>ATP + protein L-histidine = ADP + protein N-phospho-L-histidine.</text>
        <dbReference type="EC" id="2.7.13.3"/>
    </reaction>
</comment>
<dbReference type="CDD" id="cd00082">
    <property type="entry name" value="HisKA"/>
    <property type="match status" value="1"/>
</dbReference>
<dbReference type="SMART" id="SM00387">
    <property type="entry name" value="HATPase_c"/>
    <property type="match status" value="1"/>
</dbReference>
<evidence type="ECO:0000256" key="2">
    <source>
        <dbReference type="ARBA" id="ARBA00012438"/>
    </source>
</evidence>
<dbReference type="SMART" id="SM00388">
    <property type="entry name" value="HisKA"/>
    <property type="match status" value="1"/>
</dbReference>
<dbReference type="Pfam" id="PF02518">
    <property type="entry name" value="HATPase_c"/>
    <property type="match status" value="1"/>
</dbReference>
<feature type="domain" description="Histidine kinase" evidence="4">
    <location>
        <begin position="183"/>
        <end position="426"/>
    </location>
</feature>
<feature type="coiled-coil region" evidence="3">
    <location>
        <begin position="129"/>
        <end position="167"/>
    </location>
</feature>
<keyword evidence="5" id="KW-0418">Kinase</keyword>
<organism evidence="5 6">
    <name type="scientific">Geomonas oryzisoli</name>
    <dbReference type="NCBI Taxonomy" id="2847992"/>
    <lineage>
        <taxon>Bacteria</taxon>
        <taxon>Pseudomonadati</taxon>
        <taxon>Thermodesulfobacteriota</taxon>
        <taxon>Desulfuromonadia</taxon>
        <taxon>Geobacterales</taxon>
        <taxon>Geobacteraceae</taxon>
        <taxon>Geomonas</taxon>
    </lineage>
</organism>
<dbReference type="PANTHER" id="PTHR43065">
    <property type="entry name" value="SENSOR HISTIDINE KINASE"/>
    <property type="match status" value="1"/>
</dbReference>
<accession>A0ABX8J7E6</accession>
<dbReference type="EMBL" id="CP076723">
    <property type="protein sequence ID" value="QWV92986.1"/>
    <property type="molecule type" value="Genomic_DNA"/>
</dbReference>
<dbReference type="PANTHER" id="PTHR43065:SF50">
    <property type="entry name" value="HISTIDINE KINASE"/>
    <property type="match status" value="1"/>
</dbReference>
<dbReference type="PROSITE" id="PS50109">
    <property type="entry name" value="HIS_KIN"/>
    <property type="match status" value="1"/>
</dbReference>
<proteinExistence type="predicted"/>
<dbReference type="InterPro" id="IPR003594">
    <property type="entry name" value="HATPase_dom"/>
</dbReference>
<dbReference type="EC" id="2.7.13.3" evidence="2"/>
<evidence type="ECO:0000256" key="3">
    <source>
        <dbReference type="SAM" id="Coils"/>
    </source>
</evidence>
<sequence length="439" mass="47316">MSAQTLEFVVGAEKNLRELLLDSDVLPLLKGALQAGAGGARVVDEEGEELWGETDGGGRGELLARLPLYLEGEPVARLELFGSPAERDRLVPLASLLGVALDTVLRNNLKRVLTTEIHTSVVNSSHEELMRINSELAAGEARYRELAENLELRVKERSAELKRAQALMLQQEKMAAVGQLAAGVAHEINNPLGFITSNLHTLQKYAARCCAMLQFYREHVRVDPPARLVENAELKWRELKLPQVLSDIGDLMAESLAGAERVSRIVADLKGFSHVDEAGEVEVDLNQELERTLGVLSHQISGRAEVVKELQPLPPVNCQGQLPGQIFLNLIQNALTHAGAAPRITLSSCFDGERIRIGIADNGPGVPAGLRGQIFEPFFTTLPVGSGTGMGLAVVWEAVLKLKGTIAVADAPGGGADFIITIPAAKEGDRHLAEPVPKE</sequence>
<dbReference type="GO" id="GO:0016301">
    <property type="term" value="F:kinase activity"/>
    <property type="evidence" value="ECO:0007669"/>
    <property type="project" value="UniProtKB-KW"/>
</dbReference>
<keyword evidence="6" id="KW-1185">Reference proteome</keyword>
<dbReference type="Proteomes" id="UP000683557">
    <property type="component" value="Chromosome"/>
</dbReference>
<name>A0ABX8J7E6_9BACT</name>
<evidence type="ECO:0000313" key="6">
    <source>
        <dbReference type="Proteomes" id="UP000683557"/>
    </source>
</evidence>
<keyword evidence="5" id="KW-0808">Transferase</keyword>
<evidence type="ECO:0000259" key="4">
    <source>
        <dbReference type="PROSITE" id="PS50109"/>
    </source>
</evidence>
<gene>
    <name evidence="5" type="ORF">KP004_17730</name>
</gene>